<evidence type="ECO:0000256" key="6">
    <source>
        <dbReference type="ARBA" id="ARBA00023163"/>
    </source>
</evidence>
<gene>
    <name evidence="11" type="ORF">JCM9152_2891</name>
</gene>
<evidence type="ECO:0000256" key="3">
    <source>
        <dbReference type="ARBA" id="ARBA00023012"/>
    </source>
</evidence>
<dbReference type="PROSITE" id="PS50110">
    <property type="entry name" value="RESPONSE_REGULATORY"/>
    <property type="match status" value="1"/>
</dbReference>
<evidence type="ECO:0000259" key="9">
    <source>
        <dbReference type="PROSITE" id="PS50110"/>
    </source>
</evidence>
<dbReference type="InterPro" id="IPR039420">
    <property type="entry name" value="WalR-like"/>
</dbReference>
<dbReference type="AlphaFoldDB" id="W4QJD4"/>
<dbReference type="PANTHER" id="PTHR48111">
    <property type="entry name" value="REGULATOR OF RPOS"/>
    <property type="match status" value="1"/>
</dbReference>
<keyword evidence="12" id="KW-1185">Reference proteome</keyword>
<evidence type="ECO:0000259" key="10">
    <source>
        <dbReference type="PROSITE" id="PS51755"/>
    </source>
</evidence>
<keyword evidence="6" id="KW-0804">Transcription</keyword>
<dbReference type="STRING" id="1236971.JCM9152_2891"/>
<evidence type="ECO:0000256" key="8">
    <source>
        <dbReference type="PROSITE-ProRule" id="PRU01091"/>
    </source>
</evidence>
<keyword evidence="5 8" id="KW-0238">DNA-binding</keyword>
<dbReference type="PANTHER" id="PTHR48111:SF40">
    <property type="entry name" value="PHOSPHATE REGULON TRANSCRIPTIONAL REGULATORY PROTEIN PHOB"/>
    <property type="match status" value="1"/>
</dbReference>
<dbReference type="CDD" id="cd00383">
    <property type="entry name" value="trans_reg_C"/>
    <property type="match status" value="1"/>
</dbReference>
<dbReference type="Pfam" id="PF00486">
    <property type="entry name" value="Trans_reg_C"/>
    <property type="match status" value="1"/>
</dbReference>
<dbReference type="Pfam" id="PF00072">
    <property type="entry name" value="Response_reg"/>
    <property type="match status" value="1"/>
</dbReference>
<keyword evidence="3" id="KW-0902">Two-component regulatory system</keyword>
<protein>
    <submittedName>
        <fullName evidence="11">Two-component response regulator SA14-24</fullName>
    </submittedName>
</protein>
<proteinExistence type="predicted"/>
<dbReference type="InterPro" id="IPR016032">
    <property type="entry name" value="Sig_transdc_resp-reg_C-effctor"/>
</dbReference>
<keyword evidence="4" id="KW-0805">Transcription regulation</keyword>
<dbReference type="SUPFAM" id="SSF46894">
    <property type="entry name" value="C-terminal effector domain of the bipartite response regulators"/>
    <property type="match status" value="1"/>
</dbReference>
<comment type="subcellular location">
    <subcellularLocation>
        <location evidence="1">Cytoplasm</location>
    </subcellularLocation>
</comment>
<dbReference type="InterPro" id="IPR001867">
    <property type="entry name" value="OmpR/PhoB-type_DNA-bd"/>
</dbReference>
<dbReference type="Proteomes" id="UP000018895">
    <property type="component" value="Unassembled WGS sequence"/>
</dbReference>
<evidence type="ECO:0000313" key="12">
    <source>
        <dbReference type="Proteomes" id="UP000018895"/>
    </source>
</evidence>
<dbReference type="GO" id="GO:0032993">
    <property type="term" value="C:protein-DNA complex"/>
    <property type="evidence" value="ECO:0007669"/>
    <property type="project" value="TreeGrafter"/>
</dbReference>
<feature type="DNA-binding region" description="OmpR/PhoB-type" evidence="8">
    <location>
        <begin position="132"/>
        <end position="227"/>
    </location>
</feature>
<dbReference type="EMBL" id="BAUU01000019">
    <property type="protein sequence ID" value="GAE31424.1"/>
    <property type="molecule type" value="Genomic_DNA"/>
</dbReference>
<dbReference type="Gene3D" id="1.10.10.10">
    <property type="entry name" value="Winged helix-like DNA-binding domain superfamily/Winged helix DNA-binding domain"/>
    <property type="match status" value="1"/>
</dbReference>
<evidence type="ECO:0000313" key="11">
    <source>
        <dbReference type="EMBL" id="GAE31424.1"/>
    </source>
</evidence>
<evidence type="ECO:0000256" key="4">
    <source>
        <dbReference type="ARBA" id="ARBA00023015"/>
    </source>
</evidence>
<dbReference type="GO" id="GO:0000156">
    <property type="term" value="F:phosphorelay response regulator activity"/>
    <property type="evidence" value="ECO:0007669"/>
    <property type="project" value="TreeGrafter"/>
</dbReference>
<evidence type="ECO:0000256" key="5">
    <source>
        <dbReference type="ARBA" id="ARBA00023125"/>
    </source>
</evidence>
<name>W4QJD4_9BACI</name>
<dbReference type="OrthoDB" id="2819367at2"/>
<dbReference type="PROSITE" id="PS51755">
    <property type="entry name" value="OMPR_PHOB"/>
    <property type="match status" value="1"/>
</dbReference>
<feature type="modified residue" description="4-aspartylphosphate" evidence="7">
    <location>
        <position position="53"/>
    </location>
</feature>
<feature type="domain" description="OmpR/PhoB-type" evidence="10">
    <location>
        <begin position="132"/>
        <end position="227"/>
    </location>
</feature>
<dbReference type="InterPro" id="IPR036388">
    <property type="entry name" value="WH-like_DNA-bd_sf"/>
</dbReference>
<comment type="caution">
    <text evidence="11">The sequence shown here is derived from an EMBL/GenBank/DDBJ whole genome shotgun (WGS) entry which is preliminary data.</text>
</comment>
<dbReference type="GO" id="GO:0006355">
    <property type="term" value="P:regulation of DNA-templated transcription"/>
    <property type="evidence" value="ECO:0007669"/>
    <property type="project" value="InterPro"/>
</dbReference>
<dbReference type="GO" id="GO:0000976">
    <property type="term" value="F:transcription cis-regulatory region binding"/>
    <property type="evidence" value="ECO:0007669"/>
    <property type="project" value="TreeGrafter"/>
</dbReference>
<dbReference type="SMART" id="SM00862">
    <property type="entry name" value="Trans_reg_C"/>
    <property type="match status" value="1"/>
</dbReference>
<dbReference type="GO" id="GO:0005829">
    <property type="term" value="C:cytosol"/>
    <property type="evidence" value="ECO:0007669"/>
    <property type="project" value="TreeGrafter"/>
</dbReference>
<dbReference type="Gene3D" id="3.40.50.2300">
    <property type="match status" value="1"/>
</dbReference>
<dbReference type="InterPro" id="IPR011006">
    <property type="entry name" value="CheY-like_superfamily"/>
</dbReference>
<organism evidence="11 12">
    <name type="scientific">Halalkalibacter hemicellulosilyticusJCM 9152</name>
    <dbReference type="NCBI Taxonomy" id="1236971"/>
    <lineage>
        <taxon>Bacteria</taxon>
        <taxon>Bacillati</taxon>
        <taxon>Bacillota</taxon>
        <taxon>Bacilli</taxon>
        <taxon>Bacillales</taxon>
        <taxon>Bacillaceae</taxon>
        <taxon>Halalkalibacter</taxon>
    </lineage>
</organism>
<evidence type="ECO:0000256" key="2">
    <source>
        <dbReference type="ARBA" id="ARBA00022553"/>
    </source>
</evidence>
<evidence type="ECO:0000256" key="1">
    <source>
        <dbReference type="ARBA" id="ARBA00004496"/>
    </source>
</evidence>
<dbReference type="RefSeq" id="WP_035345035.1">
    <property type="nucleotide sequence ID" value="NZ_BAUU01000019.1"/>
</dbReference>
<dbReference type="InterPro" id="IPR001789">
    <property type="entry name" value="Sig_transdc_resp-reg_receiver"/>
</dbReference>
<keyword evidence="2 7" id="KW-0597">Phosphoprotein</keyword>
<feature type="domain" description="Response regulatory" evidence="9">
    <location>
        <begin position="4"/>
        <end position="116"/>
    </location>
</feature>
<evidence type="ECO:0000256" key="7">
    <source>
        <dbReference type="PROSITE-ProRule" id="PRU00169"/>
    </source>
</evidence>
<dbReference type="SMART" id="SM00448">
    <property type="entry name" value="REC"/>
    <property type="match status" value="1"/>
</dbReference>
<reference evidence="11" key="1">
    <citation type="journal article" date="2014" name="Genome Announc.">
        <title>Draft Genome Sequences of Three Alkaliphilic Bacillus Strains, Bacillus wakoensis JCM 9140T, Bacillus akibai JCM 9157T, and Bacillus hemicellulosilyticus JCM 9152T.</title>
        <authorList>
            <person name="Yuki M."/>
            <person name="Oshima K."/>
            <person name="Suda W."/>
            <person name="Oshida Y."/>
            <person name="Kitamura K."/>
            <person name="Iida T."/>
            <person name="Hattori M."/>
            <person name="Ohkuma M."/>
        </authorList>
    </citation>
    <scope>NUCLEOTIDE SEQUENCE [LARGE SCALE GENOMIC DNA]</scope>
    <source>
        <strain evidence="11">JCM 9152</strain>
    </source>
</reference>
<dbReference type="SUPFAM" id="SSF52172">
    <property type="entry name" value="CheY-like"/>
    <property type="match status" value="1"/>
</dbReference>
<sequence length="236" mass="27738">MNESILLLDASNNMISKLKNHLPNYKFYHDKTIEQALRDAIVKHVSLIIIMKDHFMETGGYLCQQFRMHNIQTPIVVVSSSTDEYDMVVAYELGADDYVMLPINERVLLARIKAQVRRSYLCNMKRFEMDSERILTVGKLRIFPESYRVEVQNRKSDLSGREMKLLLFFYENKGRVLTRSELLEICDSSDERIIDTYVSKLRRKIEPKRSKPTYIETVKHVGYRFRTPVIGSTEEQ</sequence>
<accession>W4QJD4</accession>